<keyword evidence="3" id="KW-1185">Reference proteome</keyword>
<name>A0ABS8Q1I5_9BURK</name>
<feature type="transmembrane region" description="Helical" evidence="1">
    <location>
        <begin position="241"/>
        <end position="259"/>
    </location>
</feature>
<evidence type="ECO:0008006" key="4">
    <source>
        <dbReference type="Google" id="ProtNLM"/>
    </source>
</evidence>
<feature type="transmembrane region" description="Helical" evidence="1">
    <location>
        <begin position="216"/>
        <end position="235"/>
    </location>
</feature>
<reference evidence="2" key="1">
    <citation type="submission" date="2021-11" db="EMBL/GenBank/DDBJ databases">
        <title>The complete genome of Massilia sp sp. G4R7.</title>
        <authorList>
            <person name="Liu L."/>
            <person name="Yue J."/>
            <person name="Yuan J."/>
            <person name="Yang F."/>
            <person name="Li L."/>
        </authorList>
    </citation>
    <scope>NUCLEOTIDE SEQUENCE</scope>
    <source>
        <strain evidence="2">G4R7</strain>
    </source>
</reference>
<accession>A0ABS8Q1I5</accession>
<proteinExistence type="predicted"/>
<sequence length="270" mass="27280">MLATAAISLLAIHLAGGGNASLAIQAGAFVLAGLVASRRRWAGLVARIPAPWLIGAIALLAASVLLFGIEIEGARRWLRLGPLVLQPAVLLGSFLLLAMARADAGPTSALLAGLALLLVGIGNDGGTSLAFALGMTGLLAARPAHSKRLLPVWLVACGMAAWGWMRPDALPAVAHVEEVLSRTAAVSPAAGVAASIALALLPLPFLLAARGNTERGAPLALAGFWTGLALAGVLGNYPIPVIGYGASFVIGWVLALGTLSRAARQATPTN</sequence>
<organism evidence="2 3">
    <name type="scientific">Massilia phyllostachyos</name>
    <dbReference type="NCBI Taxonomy" id="2898585"/>
    <lineage>
        <taxon>Bacteria</taxon>
        <taxon>Pseudomonadati</taxon>
        <taxon>Pseudomonadota</taxon>
        <taxon>Betaproteobacteria</taxon>
        <taxon>Burkholderiales</taxon>
        <taxon>Oxalobacteraceae</taxon>
        <taxon>Telluria group</taxon>
        <taxon>Massilia</taxon>
    </lineage>
</organism>
<comment type="caution">
    <text evidence="2">The sequence shown here is derived from an EMBL/GenBank/DDBJ whole genome shotgun (WGS) entry which is preliminary data.</text>
</comment>
<dbReference type="EMBL" id="JAJNOC010000001">
    <property type="protein sequence ID" value="MCD2515608.1"/>
    <property type="molecule type" value="Genomic_DNA"/>
</dbReference>
<dbReference type="RefSeq" id="WP_231056910.1">
    <property type="nucleotide sequence ID" value="NZ_JAJNOC010000001.1"/>
</dbReference>
<protein>
    <recommendedName>
        <fullName evidence="4">Cell wall polymerase</fullName>
    </recommendedName>
</protein>
<feature type="transmembrane region" description="Helical" evidence="1">
    <location>
        <begin position="148"/>
        <end position="165"/>
    </location>
</feature>
<keyword evidence="1" id="KW-0472">Membrane</keyword>
<evidence type="ECO:0000256" key="1">
    <source>
        <dbReference type="SAM" id="Phobius"/>
    </source>
</evidence>
<evidence type="ECO:0000313" key="3">
    <source>
        <dbReference type="Proteomes" id="UP001179361"/>
    </source>
</evidence>
<feature type="transmembrane region" description="Helical" evidence="1">
    <location>
        <begin position="48"/>
        <end position="68"/>
    </location>
</feature>
<evidence type="ECO:0000313" key="2">
    <source>
        <dbReference type="EMBL" id="MCD2515608.1"/>
    </source>
</evidence>
<gene>
    <name evidence="2" type="ORF">LQ564_04705</name>
</gene>
<dbReference type="Proteomes" id="UP001179361">
    <property type="component" value="Unassembled WGS sequence"/>
</dbReference>
<keyword evidence="1" id="KW-1133">Transmembrane helix</keyword>
<feature type="transmembrane region" description="Helical" evidence="1">
    <location>
        <begin position="80"/>
        <end position="100"/>
    </location>
</feature>
<keyword evidence="1" id="KW-0812">Transmembrane</keyword>
<feature type="transmembrane region" description="Helical" evidence="1">
    <location>
        <begin position="112"/>
        <end position="141"/>
    </location>
</feature>
<feature type="transmembrane region" description="Helical" evidence="1">
    <location>
        <begin position="185"/>
        <end position="209"/>
    </location>
</feature>